<dbReference type="AlphaFoldDB" id="A0ABD5SH25"/>
<evidence type="ECO:0000259" key="3">
    <source>
        <dbReference type="Pfam" id="PF07790"/>
    </source>
</evidence>
<evidence type="ECO:0000313" key="4">
    <source>
        <dbReference type="EMBL" id="MFC6764491.1"/>
    </source>
</evidence>
<protein>
    <submittedName>
        <fullName evidence="4">Type IV pilin</fullName>
    </submittedName>
</protein>
<evidence type="ECO:0000256" key="1">
    <source>
        <dbReference type="SAM" id="MobiDB-lite"/>
    </source>
</evidence>
<sequence length="169" mass="16561">MTTGPASTGSAPVSEPESNRGISPVVGVLALVALIVCLAAVVAAGVGAWSLESPGPTASFELEADGGMSSIAVEHVAGDAIDVEALSVTIAVDGTELDAQPPIPFVGATGFDGAPDGPFNAKSDSTWTAGERAGVSIANNSPTLAAGDSVTVTLTVDGRRVATLETTAT</sequence>
<evidence type="ECO:0000256" key="2">
    <source>
        <dbReference type="SAM" id="Phobius"/>
    </source>
</evidence>
<feature type="compositionally biased region" description="Polar residues" evidence="1">
    <location>
        <begin position="1"/>
        <end position="11"/>
    </location>
</feature>
<dbReference type="InterPro" id="IPR013373">
    <property type="entry name" value="Flagellin/pilin_N_arc"/>
</dbReference>
<dbReference type="InterPro" id="IPR012859">
    <property type="entry name" value="Pilin_N_archaeal"/>
</dbReference>
<accession>A0ABD5SH25</accession>
<feature type="domain" description="Archaeal Type IV pilin N-terminal" evidence="3">
    <location>
        <begin position="20"/>
        <end position="94"/>
    </location>
</feature>
<dbReference type="NCBIfam" id="TIGR02537">
    <property type="entry name" value="arch_flag_Nterm"/>
    <property type="match status" value="1"/>
</dbReference>
<dbReference type="RefSeq" id="WP_377042269.1">
    <property type="nucleotide sequence ID" value="NZ_JAQIVI010000087.1"/>
</dbReference>
<dbReference type="Proteomes" id="UP001596383">
    <property type="component" value="Unassembled WGS sequence"/>
</dbReference>
<dbReference type="EMBL" id="JBHSWV010000087">
    <property type="protein sequence ID" value="MFC6764491.1"/>
    <property type="molecule type" value="Genomic_DNA"/>
</dbReference>
<name>A0ABD5SH25_9EURY</name>
<keyword evidence="2" id="KW-0472">Membrane</keyword>
<keyword evidence="2" id="KW-1133">Transmembrane helix</keyword>
<organism evidence="4 5">
    <name type="scientific">Natrinema soli</name>
    <dbReference type="NCBI Taxonomy" id="1930624"/>
    <lineage>
        <taxon>Archaea</taxon>
        <taxon>Methanobacteriati</taxon>
        <taxon>Methanobacteriota</taxon>
        <taxon>Stenosarchaea group</taxon>
        <taxon>Halobacteria</taxon>
        <taxon>Halobacteriales</taxon>
        <taxon>Natrialbaceae</taxon>
        <taxon>Natrinema</taxon>
    </lineage>
</organism>
<evidence type="ECO:0000313" key="5">
    <source>
        <dbReference type="Proteomes" id="UP001596383"/>
    </source>
</evidence>
<comment type="caution">
    <text evidence="4">The sequence shown here is derived from an EMBL/GenBank/DDBJ whole genome shotgun (WGS) entry which is preliminary data.</text>
</comment>
<gene>
    <name evidence="4" type="ORF">ACFQE6_05410</name>
</gene>
<feature type="region of interest" description="Disordered" evidence="1">
    <location>
        <begin position="1"/>
        <end position="20"/>
    </location>
</feature>
<keyword evidence="5" id="KW-1185">Reference proteome</keyword>
<keyword evidence="2" id="KW-0812">Transmembrane</keyword>
<feature type="transmembrane region" description="Helical" evidence="2">
    <location>
        <begin position="25"/>
        <end position="51"/>
    </location>
</feature>
<reference evidence="4 5" key="1">
    <citation type="journal article" date="2019" name="Int. J. Syst. Evol. Microbiol.">
        <title>The Global Catalogue of Microorganisms (GCM) 10K type strain sequencing project: providing services to taxonomists for standard genome sequencing and annotation.</title>
        <authorList>
            <consortium name="The Broad Institute Genomics Platform"/>
            <consortium name="The Broad Institute Genome Sequencing Center for Infectious Disease"/>
            <person name="Wu L."/>
            <person name="Ma J."/>
        </authorList>
    </citation>
    <scope>NUCLEOTIDE SEQUENCE [LARGE SCALE GENOMIC DNA]</scope>
    <source>
        <strain evidence="4 5">LMG 29247</strain>
    </source>
</reference>
<dbReference type="Pfam" id="PF07790">
    <property type="entry name" value="Pilin_N"/>
    <property type="match status" value="1"/>
</dbReference>
<proteinExistence type="predicted"/>